<name>A0A4Q9Y056_9LACO</name>
<protein>
    <submittedName>
        <fullName evidence="1">Uncharacterized protein</fullName>
    </submittedName>
</protein>
<dbReference type="Proteomes" id="UP000292648">
    <property type="component" value="Unassembled WGS sequence"/>
</dbReference>
<comment type="caution">
    <text evidence="1">The sequence shown here is derived from an EMBL/GenBank/DDBJ whole genome shotgun (WGS) entry which is preliminary data.</text>
</comment>
<accession>A0A4Q9Y056</accession>
<proteinExistence type="predicted"/>
<organism evidence="1 2">
    <name type="scientific">Lactiplantibacillus paraplantarum</name>
    <dbReference type="NCBI Taxonomy" id="60520"/>
    <lineage>
        <taxon>Bacteria</taxon>
        <taxon>Bacillati</taxon>
        <taxon>Bacillota</taxon>
        <taxon>Bacilli</taxon>
        <taxon>Lactobacillales</taxon>
        <taxon>Lactobacillaceae</taxon>
        <taxon>Lactiplantibacillus</taxon>
    </lineage>
</organism>
<gene>
    <name evidence="1" type="ORF">EUZ87_14590</name>
</gene>
<evidence type="ECO:0000313" key="1">
    <source>
        <dbReference type="EMBL" id="TBX37863.1"/>
    </source>
</evidence>
<dbReference type="AlphaFoldDB" id="A0A4Q9Y056"/>
<dbReference type="EMBL" id="SEHH01000130">
    <property type="protein sequence ID" value="TBX37863.1"/>
    <property type="molecule type" value="Genomic_DNA"/>
</dbReference>
<sequence length="64" mass="7185">MNTCYHLSFVTVLRRITSKSTASGRPLVILRLNNGSNQQQLMSRSSLPLRTDFQRSGHDVIAPN</sequence>
<reference evidence="1 2" key="1">
    <citation type="submission" date="2019-01" db="EMBL/GenBank/DDBJ databases">
        <title>Draft genome sequence of Lactobacillus paraplantarum OSY-TC318, a Producer of the novel lantibiotic Paraplantaracin TC318.</title>
        <authorList>
            <person name="Hussein W.E."/>
            <person name="Huang E."/>
            <person name="Yousef A.E."/>
        </authorList>
    </citation>
    <scope>NUCLEOTIDE SEQUENCE [LARGE SCALE GENOMIC DNA]</scope>
    <source>
        <strain evidence="1 2">OSY-TC318</strain>
    </source>
</reference>
<evidence type="ECO:0000313" key="2">
    <source>
        <dbReference type="Proteomes" id="UP000292648"/>
    </source>
</evidence>